<proteinExistence type="predicted"/>
<dbReference type="GO" id="GO:0046983">
    <property type="term" value="F:protein dimerization activity"/>
    <property type="evidence" value="ECO:0007669"/>
    <property type="project" value="InterPro"/>
</dbReference>
<dbReference type="AlphaFoldDB" id="A0A9N9D919"/>
<dbReference type="EMBL" id="CAJVPP010003559">
    <property type="protein sequence ID" value="CAG8632407.1"/>
    <property type="molecule type" value="Genomic_DNA"/>
</dbReference>
<dbReference type="Proteomes" id="UP000789375">
    <property type="component" value="Unassembled WGS sequence"/>
</dbReference>
<reference evidence="2" key="1">
    <citation type="submission" date="2021-06" db="EMBL/GenBank/DDBJ databases">
        <authorList>
            <person name="Kallberg Y."/>
            <person name="Tangrot J."/>
            <person name="Rosling A."/>
        </authorList>
    </citation>
    <scope>NUCLEOTIDE SEQUENCE</scope>
    <source>
        <strain evidence="2">87-6 pot B 2015</strain>
    </source>
</reference>
<dbReference type="Pfam" id="PF05699">
    <property type="entry name" value="Dimer_Tnp_hAT"/>
    <property type="match status" value="1"/>
</dbReference>
<keyword evidence="3" id="KW-1185">Reference proteome</keyword>
<dbReference type="PANTHER" id="PTHR47611:SF1">
    <property type="entry name" value="CCHC-TYPE DOMAIN-CONTAINING PROTEIN"/>
    <property type="match status" value="1"/>
</dbReference>
<dbReference type="PANTHER" id="PTHR47611">
    <property type="entry name" value="HAT DIMERISATION DOMAIN, C-TERMINAL"/>
    <property type="match status" value="1"/>
</dbReference>
<evidence type="ECO:0000313" key="3">
    <source>
        <dbReference type="Proteomes" id="UP000789375"/>
    </source>
</evidence>
<evidence type="ECO:0000259" key="1">
    <source>
        <dbReference type="Pfam" id="PF05699"/>
    </source>
</evidence>
<organism evidence="2 3">
    <name type="scientific">Funneliformis mosseae</name>
    <name type="common">Endomycorrhizal fungus</name>
    <name type="synonym">Glomus mosseae</name>
    <dbReference type="NCBI Taxonomy" id="27381"/>
    <lineage>
        <taxon>Eukaryota</taxon>
        <taxon>Fungi</taxon>
        <taxon>Fungi incertae sedis</taxon>
        <taxon>Mucoromycota</taxon>
        <taxon>Glomeromycotina</taxon>
        <taxon>Glomeromycetes</taxon>
        <taxon>Glomerales</taxon>
        <taxon>Glomeraceae</taxon>
        <taxon>Funneliformis</taxon>
    </lineage>
</organism>
<dbReference type="InterPro" id="IPR012337">
    <property type="entry name" value="RNaseH-like_sf"/>
</dbReference>
<evidence type="ECO:0000313" key="2">
    <source>
        <dbReference type="EMBL" id="CAG8632407.1"/>
    </source>
</evidence>
<feature type="domain" description="HAT C-terminal dimerisation" evidence="1">
    <location>
        <begin position="18"/>
        <end position="94"/>
    </location>
</feature>
<dbReference type="InterPro" id="IPR008906">
    <property type="entry name" value="HATC_C_dom"/>
</dbReference>
<protein>
    <submittedName>
        <fullName evidence="2">10424_t:CDS:1</fullName>
    </submittedName>
</protein>
<dbReference type="SUPFAM" id="SSF53098">
    <property type="entry name" value="Ribonuclease H-like"/>
    <property type="match status" value="1"/>
</dbReference>
<name>A0A9N9D919_FUNMO</name>
<comment type="caution">
    <text evidence="2">The sequence shown here is derived from an EMBL/GenBank/DDBJ whole genome shotgun (WGS) entry which is preliminary data.</text>
</comment>
<sequence>MTDNAQANTSLVENERQYLNSPIENVNILADWKVKSEEPQWIPLTNMALDYLIVHATSVPSEQIFSLAKITVSSTRNRLNPEKVCESFCLKTWFAAD</sequence>
<accession>A0A9N9D919</accession>
<gene>
    <name evidence="2" type="ORF">FMOSSE_LOCUS10557</name>
</gene>